<dbReference type="InterPro" id="IPR036866">
    <property type="entry name" value="RibonucZ/Hydroxyglut_hydro"/>
</dbReference>
<dbReference type="SUPFAM" id="SSF56281">
    <property type="entry name" value="Metallo-hydrolase/oxidoreductase"/>
    <property type="match status" value="1"/>
</dbReference>
<protein>
    <submittedName>
        <fullName evidence="6">Alkyl/aryl-sulfatase</fullName>
    </submittedName>
</protein>
<dbReference type="Pfam" id="PF00753">
    <property type="entry name" value="Lactamase_B"/>
    <property type="match status" value="1"/>
</dbReference>
<dbReference type="Proteomes" id="UP001596484">
    <property type="component" value="Unassembled WGS sequence"/>
</dbReference>
<evidence type="ECO:0000313" key="6">
    <source>
        <dbReference type="EMBL" id="MFC7451169.1"/>
    </source>
</evidence>
<gene>
    <name evidence="6" type="ORF">ACFQS9_25060</name>
</gene>
<evidence type="ECO:0000313" key="7">
    <source>
        <dbReference type="Proteomes" id="UP001596484"/>
    </source>
</evidence>
<evidence type="ECO:0000259" key="5">
    <source>
        <dbReference type="SMART" id="SM00849"/>
    </source>
</evidence>
<dbReference type="InterPro" id="IPR052195">
    <property type="entry name" value="Bact_Alkyl/Aryl-Sulfatase"/>
</dbReference>
<dbReference type="InterPro" id="IPR038536">
    <property type="entry name" value="Alkyl/aryl-sulf_dimr_sf"/>
</dbReference>
<dbReference type="CDD" id="cd07710">
    <property type="entry name" value="arylsulfatase_Sdsa1-like_MBL-fold"/>
    <property type="match status" value="1"/>
</dbReference>
<dbReference type="EMBL" id="JBHTCS010000030">
    <property type="protein sequence ID" value="MFC7451169.1"/>
    <property type="molecule type" value="Genomic_DNA"/>
</dbReference>
<dbReference type="Pfam" id="PF14864">
    <property type="entry name" value="Alkyl_sulf_C"/>
    <property type="match status" value="1"/>
</dbReference>
<dbReference type="InterPro" id="IPR001279">
    <property type="entry name" value="Metallo-B-lactamas"/>
</dbReference>
<dbReference type="Gene3D" id="3.60.15.30">
    <property type="entry name" value="Metallo-beta-lactamase domain"/>
    <property type="match status" value="1"/>
</dbReference>
<accession>A0ABW2S610</accession>
<evidence type="ECO:0000256" key="4">
    <source>
        <dbReference type="ARBA" id="ARBA00033751"/>
    </source>
</evidence>
<feature type="domain" description="Metallo-beta-lactamase" evidence="5">
    <location>
        <begin position="102"/>
        <end position="324"/>
    </location>
</feature>
<keyword evidence="2" id="KW-0378">Hydrolase</keyword>
<evidence type="ECO:0000256" key="1">
    <source>
        <dbReference type="ARBA" id="ARBA00022723"/>
    </source>
</evidence>
<keyword evidence="3" id="KW-0862">Zinc</keyword>
<dbReference type="RefSeq" id="WP_378409259.1">
    <property type="nucleotide sequence ID" value="NZ_JBHTCS010000030.1"/>
</dbReference>
<dbReference type="InterPro" id="IPR029228">
    <property type="entry name" value="Alkyl_sulf_dimr"/>
</dbReference>
<proteinExistence type="inferred from homology"/>
<comment type="similarity">
    <text evidence="4">Belongs to the metallo-beta-lactamase superfamily. Type III sulfatase family.</text>
</comment>
<keyword evidence="1" id="KW-0479">Metal-binding</keyword>
<name>A0ABW2S610_9NOCA</name>
<dbReference type="SMART" id="SM00849">
    <property type="entry name" value="Lactamase_B"/>
    <property type="match status" value="1"/>
</dbReference>
<reference evidence="7" key="1">
    <citation type="journal article" date="2019" name="Int. J. Syst. Evol. Microbiol.">
        <title>The Global Catalogue of Microorganisms (GCM) 10K type strain sequencing project: providing services to taxonomists for standard genome sequencing and annotation.</title>
        <authorList>
            <consortium name="The Broad Institute Genomics Platform"/>
            <consortium name="The Broad Institute Genome Sequencing Center for Infectious Disease"/>
            <person name="Wu L."/>
            <person name="Ma J."/>
        </authorList>
    </citation>
    <scope>NUCLEOTIDE SEQUENCE [LARGE SCALE GENOMIC DNA]</scope>
    <source>
        <strain evidence="7">ICMP 19430</strain>
    </source>
</reference>
<sequence length="633" mass="68584">MTTTADATSEIESANAALQNQLPFSDESDLADADRGFIAALTPGVVTAGDGTVVWDNDSYAFLEEPCPPTANPSLWRQSGLVAKQGLFEVSERVYQVRGLDLSNMTLIEGETGVIVIDPLISAETAAAGLALYRAHRGDRPVTAVIYTHSHIDHFGGVKGVTTEEDVAAGRCPILAPVGFVEHAVEENVYAGTAMARRAAYMYGAALPRGPRGGLGAGLGQTTSTGTPTLITPTVHVSTTGQVETVDGVRIEFQMTPGTEAPSEMNFYFPDLRALCMAENATHTLHNLLTLRGALVRDPHVWSKYLTESINRYASKSDVLFASHHWPTWGTERLTEFLSLQRDLYGYLHDQTLRRINQGRTGIEIAEEIELPPAVAQAWHTHGYYGSVSHNVKAIYQRYMGWFDGNPAHLWEHPPVESAKRHVEFMGGSAEVLRKARESFAQGDFRWVAQAVNYVIFAEPDNAEARALQAYTFEQLGYGAENGTWRNFYLTGAHELRHGSVGTPTATAAPDIAAALTVEQVFDAVSLRIDGPRAWSARIVIDWRVTDENVVHRTQLRNGLLVHYDLDGESSGGADATFTLTRPTLLGVLVGGADIGKAIADGTVVAEGDVAKLAELAGYLDAPDPDFAIVTPD</sequence>
<keyword evidence="7" id="KW-1185">Reference proteome</keyword>
<dbReference type="PANTHER" id="PTHR43223">
    <property type="entry name" value="ALKYL/ARYL-SULFATASE"/>
    <property type="match status" value="1"/>
</dbReference>
<organism evidence="6 7">
    <name type="scientific">Rhodococcus daqingensis</name>
    <dbReference type="NCBI Taxonomy" id="2479363"/>
    <lineage>
        <taxon>Bacteria</taxon>
        <taxon>Bacillati</taxon>
        <taxon>Actinomycetota</taxon>
        <taxon>Actinomycetes</taxon>
        <taxon>Mycobacteriales</taxon>
        <taxon>Nocardiaceae</taxon>
        <taxon>Rhodococcus</taxon>
    </lineage>
</organism>
<dbReference type="Pfam" id="PF14863">
    <property type="entry name" value="Alkyl_sulf_dimr"/>
    <property type="match status" value="1"/>
</dbReference>
<dbReference type="SUPFAM" id="SSF55718">
    <property type="entry name" value="SCP-like"/>
    <property type="match status" value="1"/>
</dbReference>
<dbReference type="Gene3D" id="1.25.40.880">
    <property type="entry name" value="Alkyl sulfatase, dimerisation domain"/>
    <property type="match status" value="1"/>
</dbReference>
<evidence type="ECO:0000256" key="3">
    <source>
        <dbReference type="ARBA" id="ARBA00022833"/>
    </source>
</evidence>
<dbReference type="Gene3D" id="3.30.1050.10">
    <property type="entry name" value="SCP2 sterol-binding domain"/>
    <property type="match status" value="1"/>
</dbReference>
<dbReference type="InterPro" id="IPR029229">
    <property type="entry name" value="Alkyl_sulf_C"/>
</dbReference>
<comment type="caution">
    <text evidence="6">The sequence shown here is derived from an EMBL/GenBank/DDBJ whole genome shotgun (WGS) entry which is preliminary data.</text>
</comment>
<dbReference type="InterPro" id="IPR036527">
    <property type="entry name" value="SCP2_sterol-bd_dom_sf"/>
</dbReference>
<dbReference type="PANTHER" id="PTHR43223:SF1">
    <property type="entry name" value="ALKYL_ARYL-SULFATASE BDS1"/>
    <property type="match status" value="1"/>
</dbReference>
<dbReference type="InterPro" id="IPR044097">
    <property type="entry name" value="Bds1/SdsA1_MBL-fold"/>
</dbReference>
<evidence type="ECO:0000256" key="2">
    <source>
        <dbReference type="ARBA" id="ARBA00022801"/>
    </source>
</evidence>